<reference evidence="3" key="1">
    <citation type="journal article" date="2020" name="Stud. Mycol.">
        <title>101 Dothideomycetes genomes: a test case for predicting lifestyles and emergence of pathogens.</title>
        <authorList>
            <person name="Haridas S."/>
            <person name="Albert R."/>
            <person name="Binder M."/>
            <person name="Bloem J."/>
            <person name="Labutti K."/>
            <person name="Salamov A."/>
            <person name="Andreopoulos B."/>
            <person name="Baker S."/>
            <person name="Barry K."/>
            <person name="Bills G."/>
            <person name="Bluhm B."/>
            <person name="Cannon C."/>
            <person name="Castanera R."/>
            <person name="Culley D."/>
            <person name="Daum C."/>
            <person name="Ezra D."/>
            <person name="Gonzalez J."/>
            <person name="Henrissat B."/>
            <person name="Kuo A."/>
            <person name="Liang C."/>
            <person name="Lipzen A."/>
            <person name="Lutzoni F."/>
            <person name="Magnuson J."/>
            <person name="Mondo S."/>
            <person name="Nolan M."/>
            <person name="Ohm R."/>
            <person name="Pangilinan J."/>
            <person name="Park H.-J."/>
            <person name="Ramirez L."/>
            <person name="Alfaro M."/>
            <person name="Sun H."/>
            <person name="Tritt A."/>
            <person name="Yoshinaga Y."/>
            <person name="Zwiers L.-H."/>
            <person name="Turgeon B."/>
            <person name="Goodwin S."/>
            <person name="Spatafora J."/>
            <person name="Crous P."/>
            <person name="Grigoriev I."/>
        </authorList>
    </citation>
    <scope>NUCLEOTIDE SEQUENCE</scope>
    <source>
        <strain evidence="3">SCOH1-5</strain>
    </source>
</reference>
<feature type="compositionally biased region" description="Polar residues" evidence="2">
    <location>
        <begin position="308"/>
        <end position="317"/>
    </location>
</feature>
<dbReference type="Proteomes" id="UP000799539">
    <property type="component" value="Unassembled WGS sequence"/>
</dbReference>
<dbReference type="EMBL" id="ML992662">
    <property type="protein sequence ID" value="KAF2217674.1"/>
    <property type="molecule type" value="Genomic_DNA"/>
</dbReference>
<evidence type="ECO:0000313" key="3">
    <source>
        <dbReference type="EMBL" id="KAF2217674.1"/>
    </source>
</evidence>
<feature type="compositionally biased region" description="Basic residues" evidence="2">
    <location>
        <begin position="483"/>
        <end position="493"/>
    </location>
</feature>
<feature type="compositionally biased region" description="Low complexity" evidence="2">
    <location>
        <begin position="369"/>
        <end position="378"/>
    </location>
</feature>
<feature type="region of interest" description="Disordered" evidence="2">
    <location>
        <begin position="241"/>
        <end position="493"/>
    </location>
</feature>
<proteinExistence type="predicted"/>
<evidence type="ECO:0000256" key="1">
    <source>
        <dbReference type="SAM" id="Coils"/>
    </source>
</evidence>
<accession>A0A6A6FWD4</accession>
<organism evidence="3 4">
    <name type="scientific">Cercospora zeae-maydis SCOH1-5</name>
    <dbReference type="NCBI Taxonomy" id="717836"/>
    <lineage>
        <taxon>Eukaryota</taxon>
        <taxon>Fungi</taxon>
        <taxon>Dikarya</taxon>
        <taxon>Ascomycota</taxon>
        <taxon>Pezizomycotina</taxon>
        <taxon>Dothideomycetes</taxon>
        <taxon>Dothideomycetidae</taxon>
        <taxon>Mycosphaerellales</taxon>
        <taxon>Mycosphaerellaceae</taxon>
        <taxon>Cercospora</taxon>
    </lineage>
</organism>
<dbReference type="OrthoDB" id="3647228at2759"/>
<evidence type="ECO:0000313" key="4">
    <source>
        <dbReference type="Proteomes" id="UP000799539"/>
    </source>
</evidence>
<feature type="compositionally biased region" description="Low complexity" evidence="2">
    <location>
        <begin position="296"/>
        <end position="305"/>
    </location>
</feature>
<keyword evidence="4" id="KW-1185">Reference proteome</keyword>
<evidence type="ECO:0000256" key="2">
    <source>
        <dbReference type="SAM" id="MobiDB-lite"/>
    </source>
</evidence>
<keyword evidence="1" id="KW-0175">Coiled coil</keyword>
<sequence length="493" mass="53469">MAPKLQPPSSPTSLLWAHQIKREHGHLSERLSRLEAAISRLEAKATVEKDREAELAALSQQLQTYADENSKKNESAAEAAIQQVRQEVSESFEDIKGRLEAVLSKLDAVDREAEDAAAKKKEDFTREVDMLKRVKRIEEEIDEYRSSLTAIGKQLDEQCVQKVQAQVKKLLQETKDAGDDRQKVKKNLSMLEDALAALREENEKLVAEVQDAKAKMVETTSDSARSIDAACDRLLSAASVSSALSTEYQPSKAKPSKKALGKRKAASNADSDDEPTGTQSNKTAKLLSMLASLKNAQAQAEAEAAPSDPSTKAQLPSTADDDVSSNASNPVKRAFPGLDADESPRFKRRKLNETTEPKTGIFEKFTGEAGQPPKQGKTPPTPAPAPPKPAQAQGSQSNPRVVRKGPGWVVVEEPVGDDEARGPATASHLAPSADRPAPRRRKIEQNDDNQARAVFGAGATTGKKRKAGTETIDLTMDLEAPRARRSRAPPKKA</sequence>
<feature type="coiled-coil region" evidence="1">
    <location>
        <begin position="99"/>
        <end position="154"/>
    </location>
</feature>
<gene>
    <name evidence="3" type="ORF">CERZMDRAFT_80378</name>
</gene>
<feature type="compositionally biased region" description="Basic residues" evidence="2">
    <location>
        <begin position="254"/>
        <end position="265"/>
    </location>
</feature>
<feature type="coiled-coil region" evidence="1">
    <location>
        <begin position="24"/>
        <end position="75"/>
    </location>
</feature>
<name>A0A6A6FWD4_9PEZI</name>
<protein>
    <submittedName>
        <fullName evidence="3">Uncharacterized protein</fullName>
    </submittedName>
</protein>
<feature type="coiled-coil region" evidence="1">
    <location>
        <begin position="181"/>
        <end position="222"/>
    </location>
</feature>
<dbReference type="AlphaFoldDB" id="A0A6A6FWD4"/>
<feature type="compositionally biased region" description="Pro residues" evidence="2">
    <location>
        <begin position="379"/>
        <end position="389"/>
    </location>
</feature>